<proteinExistence type="predicted"/>
<dbReference type="EMBL" id="AP007155">
    <property type="protein sequence ID" value="BAE58336.1"/>
    <property type="molecule type" value="Genomic_DNA"/>
</dbReference>
<evidence type="ECO:0000313" key="1">
    <source>
        <dbReference type="EMBL" id="BAE58336.1"/>
    </source>
</evidence>
<dbReference type="KEGG" id="aor:AO090003001271"/>
<protein>
    <submittedName>
        <fullName evidence="1">DNA, SC003</fullName>
    </submittedName>
</protein>
<name>Q2UJC9_ASPOR</name>
<sequence length="109" mass="12320">MHPSVFLPYHPTQWTDFSVLLPNSMHHGFLDQGYPASWGVNTAPTQPWWKDSGRLLYHSPVNFARCEAGTNRLLISVVADCVSPLQISSLLDLWSLSTIGDREAKRDRL</sequence>
<dbReference type="VEuPathDB" id="FungiDB:AO090003001271"/>
<evidence type="ECO:0000313" key="2">
    <source>
        <dbReference type="Proteomes" id="UP000006564"/>
    </source>
</evidence>
<dbReference type="AlphaFoldDB" id="Q2UJC9"/>
<keyword evidence="2" id="KW-1185">Reference proteome</keyword>
<accession>Q2UJC9</accession>
<reference evidence="1 2" key="1">
    <citation type="journal article" date="2005" name="Nature">
        <title>Genome sequencing and analysis of Aspergillus oryzae.</title>
        <authorList>
            <person name="Machida M."/>
            <person name="Asai K."/>
            <person name="Sano M."/>
            <person name="Tanaka T."/>
            <person name="Kumagai T."/>
            <person name="Terai G."/>
            <person name="Kusumoto K."/>
            <person name="Arima T."/>
            <person name="Akita O."/>
            <person name="Kashiwagi Y."/>
            <person name="Abe K."/>
            <person name="Gomi K."/>
            <person name="Horiuchi H."/>
            <person name="Kitamoto K."/>
            <person name="Kobayashi T."/>
            <person name="Takeuchi M."/>
            <person name="Denning D.W."/>
            <person name="Galagan J.E."/>
            <person name="Nierman W.C."/>
            <person name="Yu J."/>
            <person name="Archer D.B."/>
            <person name="Bennett J.W."/>
            <person name="Bhatnagar D."/>
            <person name="Cleveland T.E."/>
            <person name="Fedorova N.D."/>
            <person name="Gotoh O."/>
            <person name="Horikawa H."/>
            <person name="Hosoyama A."/>
            <person name="Ichinomiya M."/>
            <person name="Igarashi R."/>
            <person name="Iwashita K."/>
            <person name="Juvvadi P.R."/>
            <person name="Kato M."/>
            <person name="Kato Y."/>
            <person name="Kin T."/>
            <person name="Kokubun A."/>
            <person name="Maeda H."/>
            <person name="Maeyama N."/>
            <person name="Maruyama J."/>
            <person name="Nagasaki H."/>
            <person name="Nakajima T."/>
            <person name="Oda K."/>
            <person name="Okada K."/>
            <person name="Paulsen I."/>
            <person name="Sakamoto K."/>
            <person name="Sawano T."/>
            <person name="Takahashi M."/>
            <person name="Takase K."/>
            <person name="Terabayashi Y."/>
            <person name="Wortman J."/>
            <person name="Yamada O."/>
            <person name="Yamagata Y."/>
            <person name="Anazawa H."/>
            <person name="Hata Y."/>
            <person name="Koide Y."/>
            <person name="Komori T."/>
            <person name="Koyama Y."/>
            <person name="Minetoki T."/>
            <person name="Suharnan S."/>
            <person name="Tanaka A."/>
            <person name="Isono K."/>
            <person name="Kuhara S."/>
            <person name="Ogasawara N."/>
            <person name="Kikuchi H."/>
        </authorList>
    </citation>
    <scope>NUCLEOTIDE SEQUENCE [LARGE SCALE GENOMIC DNA]</scope>
    <source>
        <strain evidence="2">ATCC 42149 / RIB 40</strain>
    </source>
</reference>
<dbReference type="GeneID" id="5992321"/>
<dbReference type="RefSeq" id="XP_023090282.1">
    <property type="nucleotide sequence ID" value="XM_023235245.1"/>
</dbReference>
<dbReference type="EMBL" id="BA000050">
    <property type="protein sequence ID" value="BAE58336.1"/>
    <property type="molecule type" value="Genomic_DNA"/>
</dbReference>
<dbReference type="HOGENOM" id="CLU_2249539_0_0_1"/>
<dbReference type="Proteomes" id="UP000006564">
    <property type="component" value="Chromosome 2"/>
</dbReference>
<organism evidence="1 2">
    <name type="scientific">Aspergillus oryzae (strain ATCC 42149 / RIB 40)</name>
    <name type="common">Yellow koji mold</name>
    <dbReference type="NCBI Taxonomy" id="510516"/>
    <lineage>
        <taxon>Eukaryota</taxon>
        <taxon>Fungi</taxon>
        <taxon>Dikarya</taxon>
        <taxon>Ascomycota</taxon>
        <taxon>Pezizomycotina</taxon>
        <taxon>Eurotiomycetes</taxon>
        <taxon>Eurotiomycetidae</taxon>
        <taxon>Eurotiales</taxon>
        <taxon>Aspergillaceae</taxon>
        <taxon>Aspergillus</taxon>
        <taxon>Aspergillus subgen. Circumdati</taxon>
    </lineage>
</organism>
<gene>
    <name evidence="1" type="ORF">AO090003001271</name>
</gene>